<feature type="compositionally biased region" description="Basic and acidic residues" evidence="1">
    <location>
        <begin position="103"/>
        <end position="115"/>
    </location>
</feature>
<dbReference type="AlphaFoldDB" id="A0AAN8F3X7"/>
<feature type="compositionally biased region" description="Polar residues" evidence="1">
    <location>
        <begin position="229"/>
        <end position="244"/>
    </location>
</feature>
<feature type="compositionally biased region" description="Low complexity" evidence="1">
    <location>
        <begin position="205"/>
        <end position="221"/>
    </location>
</feature>
<organism evidence="2 3">
    <name type="scientific">Knufia fluminis</name>
    <dbReference type="NCBI Taxonomy" id="191047"/>
    <lineage>
        <taxon>Eukaryota</taxon>
        <taxon>Fungi</taxon>
        <taxon>Dikarya</taxon>
        <taxon>Ascomycota</taxon>
        <taxon>Pezizomycotina</taxon>
        <taxon>Eurotiomycetes</taxon>
        <taxon>Chaetothyriomycetidae</taxon>
        <taxon>Chaetothyriales</taxon>
        <taxon>Trichomeriaceae</taxon>
        <taxon>Knufia</taxon>
    </lineage>
</organism>
<sequence>MASPVLSRSPSATFAPGPHRRSHPNLHNLHHLSLAPLTPKYPIDPADYDAYYDPNTSELHTNSSISHISGLPSPGGILTNSPARSRNPSRTRRKIKSTVHIQIPHDEQGQKFEDQAIIDRKPEAKSPRSATTKSQPQLYKLSTDPSWLVQTGLSLTEANRETKGQSWISKRDSSTGLANTPIDGYSEARITRDGRTPRSGRATPARSRVTSRNVSRNASRSRLADLRMTASSPEDTKTTRNASFATAPEGENIREGDESEFESVEPNWADARTQAVMAAHIQSELAEEFEGFSDDGDPYGMLNFEGQGDGDSEDEADAEEEVKKAMKSWRVGGWMDGAIEALLMVEETRTSGEPESERNRNKDIERQVTGQAAESPEEKVRGAWPDLWWFGRMVRRNLDV</sequence>
<evidence type="ECO:0000313" key="3">
    <source>
        <dbReference type="Proteomes" id="UP001316803"/>
    </source>
</evidence>
<feature type="region of interest" description="Disordered" evidence="1">
    <location>
        <begin position="64"/>
        <end position="115"/>
    </location>
</feature>
<feature type="region of interest" description="Disordered" evidence="1">
    <location>
        <begin position="159"/>
        <end position="260"/>
    </location>
</feature>
<feature type="compositionally biased region" description="Basic residues" evidence="1">
    <location>
        <begin position="87"/>
        <end position="97"/>
    </location>
</feature>
<comment type="caution">
    <text evidence="2">The sequence shown here is derived from an EMBL/GenBank/DDBJ whole genome shotgun (WGS) entry which is preliminary data.</text>
</comment>
<dbReference type="EMBL" id="JAKLMC020000005">
    <property type="protein sequence ID" value="KAK5956113.1"/>
    <property type="molecule type" value="Genomic_DNA"/>
</dbReference>
<feature type="region of interest" description="Disordered" evidence="1">
    <location>
        <begin position="346"/>
        <end position="379"/>
    </location>
</feature>
<proteinExistence type="predicted"/>
<accession>A0AAN8F3X7</accession>
<feature type="region of interest" description="Disordered" evidence="1">
    <location>
        <begin position="1"/>
        <end position="25"/>
    </location>
</feature>
<reference evidence="2 3" key="1">
    <citation type="submission" date="2022-12" db="EMBL/GenBank/DDBJ databases">
        <title>Genomic features and morphological characterization of a novel Knufia sp. strain isolated from spacecraft assembly facility.</title>
        <authorList>
            <person name="Teixeira M."/>
            <person name="Chander A.M."/>
            <person name="Stajich J.E."/>
            <person name="Venkateswaran K."/>
        </authorList>
    </citation>
    <scope>NUCLEOTIDE SEQUENCE [LARGE SCALE GENOMIC DNA]</scope>
    <source>
        <strain evidence="2 3">FJI-L2-BK-P2</strain>
    </source>
</reference>
<gene>
    <name evidence="2" type="ORF">OHC33_002686</name>
</gene>
<dbReference type="Pfam" id="PF13136">
    <property type="entry name" value="DUF3984"/>
    <property type="match status" value="1"/>
</dbReference>
<dbReference type="InterPro" id="IPR025040">
    <property type="entry name" value="DUF3984"/>
</dbReference>
<feature type="compositionally biased region" description="Polar residues" evidence="1">
    <location>
        <begin position="1"/>
        <end position="12"/>
    </location>
</feature>
<name>A0AAN8F3X7_9EURO</name>
<dbReference type="Proteomes" id="UP001316803">
    <property type="component" value="Unassembled WGS sequence"/>
</dbReference>
<feature type="compositionally biased region" description="Basic and acidic residues" evidence="1">
    <location>
        <begin position="346"/>
        <end position="366"/>
    </location>
</feature>
<protein>
    <submittedName>
        <fullName evidence="2">Uncharacterized protein</fullName>
    </submittedName>
</protein>
<feature type="compositionally biased region" description="Basic and acidic residues" evidence="1">
    <location>
        <begin position="159"/>
        <end position="173"/>
    </location>
</feature>
<keyword evidence="3" id="KW-1185">Reference proteome</keyword>
<evidence type="ECO:0000256" key="1">
    <source>
        <dbReference type="SAM" id="MobiDB-lite"/>
    </source>
</evidence>
<evidence type="ECO:0000313" key="2">
    <source>
        <dbReference type="EMBL" id="KAK5956113.1"/>
    </source>
</evidence>